<feature type="compositionally biased region" description="Pro residues" evidence="1">
    <location>
        <begin position="1"/>
        <end position="10"/>
    </location>
</feature>
<evidence type="ECO:0000313" key="3">
    <source>
        <dbReference type="EMBL" id="NGN70048.1"/>
    </source>
</evidence>
<name>A0A6G4UEN1_9ACTN</name>
<dbReference type="EMBL" id="JAAKZV010000394">
    <property type="protein sequence ID" value="NGN70048.1"/>
    <property type="molecule type" value="Genomic_DNA"/>
</dbReference>
<reference evidence="3 4" key="1">
    <citation type="submission" date="2020-02" db="EMBL/GenBank/DDBJ databases">
        <title>Whole-genome analyses of novel actinobacteria.</title>
        <authorList>
            <person name="Sahin N."/>
        </authorList>
    </citation>
    <scope>NUCLEOTIDE SEQUENCE [LARGE SCALE GENOMIC DNA]</scope>
    <source>
        <strain evidence="3 4">A7024</strain>
    </source>
</reference>
<keyword evidence="2" id="KW-0812">Transmembrane</keyword>
<evidence type="ECO:0000256" key="1">
    <source>
        <dbReference type="SAM" id="MobiDB-lite"/>
    </source>
</evidence>
<keyword evidence="2" id="KW-1133">Transmembrane helix</keyword>
<gene>
    <name evidence="3" type="ORF">G5C51_39945</name>
</gene>
<sequence length="276" mass="29637">MGQPPVPGQPYTPGQPYAPGPPPPGSGGGGGARRVFGGLLAVFGVLGLLGGGLLIQHAYSNSRQEYSNDEYGAVMWRNEPADKLFPDHLGGSPDDRESLYDRKTARWNRVGIAPGTDCDKALTEYVRAAAKKLGCKAVLRATYADPTGNMVATVAIVVLPEGAQDEGPKDKVHKAWEDNKLIDGAVTPYAVPGTIAAKFENRNGAWMETVLGEYMPYTVGASIGSADGYVAGRLPERYVDSENDQNTDRDAWHANAKDLTQLFATHMLELRHGDLR</sequence>
<keyword evidence="4" id="KW-1185">Reference proteome</keyword>
<dbReference type="RefSeq" id="WP_165245523.1">
    <property type="nucleotide sequence ID" value="NZ_JAAKZV010000394.1"/>
</dbReference>
<accession>A0A6G4UEN1</accession>
<evidence type="ECO:0000313" key="4">
    <source>
        <dbReference type="Proteomes" id="UP000481583"/>
    </source>
</evidence>
<proteinExistence type="predicted"/>
<keyword evidence="2" id="KW-0472">Membrane</keyword>
<feature type="compositionally biased region" description="Pro residues" evidence="1">
    <location>
        <begin position="16"/>
        <end position="25"/>
    </location>
</feature>
<protein>
    <submittedName>
        <fullName evidence="3">Uncharacterized protein</fullName>
    </submittedName>
</protein>
<evidence type="ECO:0000256" key="2">
    <source>
        <dbReference type="SAM" id="Phobius"/>
    </source>
</evidence>
<feature type="region of interest" description="Disordered" evidence="1">
    <location>
        <begin position="1"/>
        <end position="30"/>
    </location>
</feature>
<organism evidence="3 4">
    <name type="scientific">Streptomyces coryli</name>
    <dbReference type="NCBI Taxonomy" id="1128680"/>
    <lineage>
        <taxon>Bacteria</taxon>
        <taxon>Bacillati</taxon>
        <taxon>Actinomycetota</taxon>
        <taxon>Actinomycetes</taxon>
        <taxon>Kitasatosporales</taxon>
        <taxon>Streptomycetaceae</taxon>
        <taxon>Streptomyces</taxon>
    </lineage>
</organism>
<dbReference type="Proteomes" id="UP000481583">
    <property type="component" value="Unassembled WGS sequence"/>
</dbReference>
<dbReference type="AlphaFoldDB" id="A0A6G4UEN1"/>
<comment type="caution">
    <text evidence="3">The sequence shown here is derived from an EMBL/GenBank/DDBJ whole genome shotgun (WGS) entry which is preliminary data.</text>
</comment>
<feature type="transmembrane region" description="Helical" evidence="2">
    <location>
        <begin position="35"/>
        <end position="55"/>
    </location>
</feature>